<dbReference type="Proteomes" id="UP000641954">
    <property type="component" value="Unassembled WGS sequence"/>
</dbReference>
<dbReference type="EMBL" id="JACJSK010000026">
    <property type="protein sequence ID" value="MBD2545748.1"/>
    <property type="molecule type" value="Genomic_DNA"/>
</dbReference>
<keyword evidence="3" id="KW-1185">Reference proteome</keyword>
<dbReference type="RefSeq" id="WP_190879362.1">
    <property type="nucleotide sequence ID" value="NZ_JACJSK010000026.1"/>
</dbReference>
<comment type="caution">
    <text evidence="2">The sequence shown here is derived from an EMBL/GenBank/DDBJ whole genome shotgun (WGS) entry which is preliminary data.</text>
</comment>
<feature type="compositionally biased region" description="Polar residues" evidence="1">
    <location>
        <begin position="213"/>
        <end position="222"/>
    </location>
</feature>
<feature type="region of interest" description="Disordered" evidence="1">
    <location>
        <begin position="212"/>
        <end position="241"/>
    </location>
</feature>
<evidence type="ECO:0000256" key="1">
    <source>
        <dbReference type="SAM" id="MobiDB-lite"/>
    </source>
</evidence>
<proteinExistence type="predicted"/>
<evidence type="ECO:0000313" key="2">
    <source>
        <dbReference type="EMBL" id="MBD2545748.1"/>
    </source>
</evidence>
<accession>A0ABR8EG22</accession>
<gene>
    <name evidence="2" type="ORF">H6G72_18280</name>
</gene>
<sequence length="527" mass="59063">MFSAQNLATRLAPYCQGKVLVIDSDNAKDPNHEAYGITSNLGKLGQYQLVISTGVLETGVSIEDDFFDYVFYMGSGVHSVQSVTQFVARYRRPVERHIWIPESAKGIFLKFNGKESLEGIKYDLQTNKKRLESFLEDFDEKLKHSFDLYNPAIDAYCALIARNNIGLKNYRENVAWLLTYDGHRCHYVDPVKTVDAEIREIRDTTYDKEVSEIDSQPMTSDAEQEKLNNSRALTKSQRQKKRKGNLVRTYGYCSKDLIMADDDGCFRPLQLLYYLNIGKAFATSHDTKIVQTFTSKTQCLDHEISKYAVSVRVKSFSRLFDAGLSGLLTGENFSKDDPFLTDVVAKLCPNQFRETFGRALPEKTGDRINAIFDLIGYKKKYAGRVGTGADAIRHYFAVPKFDGIDMDQIFAFWLERDMKSQEISGTDAGDFAGEISGIDAGLGAGEISGTEAGEFSGEKLWAEIWDAVANDTFKDMWQKVKAMGAKITNWVFTELPELISQVDPNFALGDDFAGGYVATDVATCVAT</sequence>
<organism evidence="2 3">
    <name type="scientific">Planktothricoides raciborskii FACHB-1370</name>
    <dbReference type="NCBI Taxonomy" id="2949576"/>
    <lineage>
        <taxon>Bacteria</taxon>
        <taxon>Bacillati</taxon>
        <taxon>Cyanobacteriota</taxon>
        <taxon>Cyanophyceae</taxon>
        <taxon>Oscillatoriophycideae</taxon>
        <taxon>Oscillatoriales</taxon>
        <taxon>Oscillatoriaceae</taxon>
        <taxon>Planktothricoides</taxon>
    </lineage>
</organism>
<reference evidence="2 3" key="1">
    <citation type="journal article" date="2020" name="ISME J.">
        <title>Comparative genomics reveals insights into cyanobacterial evolution and habitat adaptation.</title>
        <authorList>
            <person name="Chen M.Y."/>
            <person name="Teng W.K."/>
            <person name="Zhao L."/>
            <person name="Hu C.X."/>
            <person name="Zhou Y.K."/>
            <person name="Han B.P."/>
            <person name="Song L.R."/>
            <person name="Shu W.S."/>
        </authorList>
    </citation>
    <scope>NUCLEOTIDE SEQUENCE [LARGE SCALE GENOMIC DNA]</scope>
    <source>
        <strain evidence="2 3">FACHB-1370</strain>
    </source>
</reference>
<evidence type="ECO:0000313" key="3">
    <source>
        <dbReference type="Proteomes" id="UP000641954"/>
    </source>
</evidence>
<protein>
    <submittedName>
        <fullName evidence="2">Uncharacterized protein</fullName>
    </submittedName>
</protein>
<name>A0ABR8EG22_9CYAN</name>